<dbReference type="EMBL" id="CP139487">
    <property type="protein sequence ID" value="WPU63425.1"/>
    <property type="molecule type" value="Genomic_DNA"/>
</dbReference>
<dbReference type="Proteomes" id="UP001324634">
    <property type="component" value="Chromosome"/>
</dbReference>
<keyword evidence="2" id="KW-1185">Reference proteome</keyword>
<gene>
    <name evidence="1" type="ORF">SOO65_12075</name>
</gene>
<organism evidence="1 2">
    <name type="scientific">Peredibacter starrii</name>
    <dbReference type="NCBI Taxonomy" id="28202"/>
    <lineage>
        <taxon>Bacteria</taxon>
        <taxon>Pseudomonadati</taxon>
        <taxon>Bdellovibrionota</taxon>
        <taxon>Bacteriovoracia</taxon>
        <taxon>Bacteriovoracales</taxon>
        <taxon>Bacteriovoracaceae</taxon>
        <taxon>Peredibacter</taxon>
    </lineage>
</organism>
<proteinExistence type="predicted"/>
<reference evidence="1 2" key="1">
    <citation type="submission" date="2023-11" db="EMBL/GenBank/DDBJ databases">
        <title>Peredibacter starrii A3.12.</title>
        <authorList>
            <person name="Mitchell R.J."/>
        </authorList>
    </citation>
    <scope>NUCLEOTIDE SEQUENCE [LARGE SCALE GENOMIC DNA]</scope>
    <source>
        <strain evidence="1 2">A3.12</strain>
    </source>
</reference>
<evidence type="ECO:0000313" key="2">
    <source>
        <dbReference type="Proteomes" id="UP001324634"/>
    </source>
</evidence>
<accession>A0AAX4HJL8</accession>
<dbReference type="RefSeq" id="WP_321390108.1">
    <property type="nucleotide sequence ID" value="NZ_CP139487.1"/>
</dbReference>
<evidence type="ECO:0000313" key="1">
    <source>
        <dbReference type="EMBL" id="WPU63425.1"/>
    </source>
</evidence>
<dbReference type="AlphaFoldDB" id="A0AAX4HJL8"/>
<protein>
    <submittedName>
        <fullName evidence="1">Uncharacterized protein</fullName>
    </submittedName>
</protein>
<name>A0AAX4HJL8_9BACT</name>
<sequence length="121" mass="13982">MIFVGITLATTAQSADIFFRDMNQKEKVPTELVDSIRVYRPASCASKCVALEKIKIKDFKKLKKVNAKDYEDIFNPALILCDRMEGKLKTIFDEKKNAYSVCGFKDESLFFAWDYLNKFTE</sequence>
<dbReference type="KEGG" id="psti:SOO65_12075"/>